<dbReference type="Proteomes" id="UP000092213">
    <property type="component" value="Chromosome"/>
</dbReference>
<evidence type="ECO:0000313" key="2">
    <source>
        <dbReference type="Proteomes" id="UP000092213"/>
    </source>
</evidence>
<dbReference type="STRING" id="463025.BAU08_20430"/>
<dbReference type="AlphaFoldDB" id="A0A193G534"/>
<organism evidence="1 2">
    <name type="scientific">Bordetella bronchialis</name>
    <dbReference type="NCBI Taxonomy" id="463025"/>
    <lineage>
        <taxon>Bacteria</taxon>
        <taxon>Pseudomonadati</taxon>
        <taxon>Pseudomonadota</taxon>
        <taxon>Betaproteobacteria</taxon>
        <taxon>Burkholderiales</taxon>
        <taxon>Alcaligenaceae</taxon>
        <taxon>Bordetella</taxon>
    </lineage>
</organism>
<protein>
    <recommendedName>
        <fullName evidence="3">Lactate dehydrogenase</fullName>
    </recommendedName>
</protein>
<sequence length="480" mass="50744">MPSSVPVWERASDDSISGIMSANYDSTSLAGRFHGLGAALLDRLLFSGSDYSQSVILRSPGSSSDGGVSTLDQTRQTQLHTVADNQVTLDIKTASGTTVHLSLTSQGGGLGVQIQVSGGTLSDAERIAVGGLADAFQTAIDGLTGVPPQLALDGLTQFDPGVLSSVDLRSSFKLADGSLQTLSFQADGQHRSVAYSGTAGTVNVDVDLSNPSLIGSASQQANALANYLRQFDDAQSRGRGDAALMAMFKDAFTALNSNYGVSSDTATGAMPLSDMDHAMLSGLADFSASVRAAGQSSPNPMRPEEQDSFSYQVSQQTEIQGRGAADRSIEQTQQSHLSASYHQALYPDTPLNLTGDKYSQNYYYYQIEDSASSVASIGYREGRLVKATLTQSANQSTHTRKYVVGELQEDLTAPSSVSRGWDLLNLLQANQPKEDGSSTRQDLARWHDILSTIGDMVLMKSNPVLLRSAQLSGAKALDGA</sequence>
<accession>A0A193G534</accession>
<gene>
    <name evidence="1" type="ORF">BAU08_20430</name>
</gene>
<dbReference type="EMBL" id="CP016171">
    <property type="protein sequence ID" value="ANN74950.1"/>
    <property type="molecule type" value="Genomic_DNA"/>
</dbReference>
<evidence type="ECO:0008006" key="3">
    <source>
        <dbReference type="Google" id="ProtNLM"/>
    </source>
</evidence>
<proteinExistence type="predicted"/>
<reference evidence="1 2" key="1">
    <citation type="submission" date="2016-06" db="EMBL/GenBank/DDBJ databases">
        <title>Complete genome sequences of Bordetella bronchialis and Bordetella flabilis.</title>
        <authorList>
            <person name="LiPuma J.J."/>
            <person name="Spilker T."/>
        </authorList>
    </citation>
    <scope>NUCLEOTIDE SEQUENCE [LARGE SCALE GENOMIC DNA]</scope>
    <source>
        <strain evidence="1 2">AU17976</strain>
    </source>
</reference>
<evidence type="ECO:0000313" key="1">
    <source>
        <dbReference type="EMBL" id="ANN74950.1"/>
    </source>
</evidence>
<name>A0A193G534_9BORD</name>